<dbReference type="AlphaFoldDB" id="A0A2J6RNF8"/>
<dbReference type="EMBL" id="KZ613946">
    <property type="protein sequence ID" value="PMD40064.1"/>
    <property type="molecule type" value="Genomic_DNA"/>
</dbReference>
<dbReference type="Proteomes" id="UP000235786">
    <property type="component" value="Unassembled WGS sequence"/>
</dbReference>
<evidence type="ECO:0000313" key="1">
    <source>
        <dbReference type="EMBL" id="PMD40064.1"/>
    </source>
</evidence>
<sequence>MYLLKITFTFTSLFFSLASTFSIPTLTRKHLLSARSDSSPNPIATLYPNDVTGTINGTLVVIPISYDLARSIIPAQYNILKEAYKSQLPGFPHDSYPLVIRPCFDHDVGVYSIGYSLADFQKVLIYYPFVDLLGDGYSSFAYSKYILLSNDSLIAQTGAATYGELPVPARFSPNLEAYAFENANLVDGWSQEIFFDAYTNLSSTHPAVTTRFKPTWDIGPWPLEFYVNVTNQPTFSDGILCDNQVNLFNTTLSTGKNAPVGITGETTIKAPYIPTDTTFTNLHGIKVDIAFIENNGIPCSNLKGYHASGSGD</sequence>
<organism evidence="1 2">
    <name type="scientific">Hyaloscypha variabilis (strain UAMH 11265 / GT02V1 / F)</name>
    <name type="common">Meliniomyces variabilis</name>
    <dbReference type="NCBI Taxonomy" id="1149755"/>
    <lineage>
        <taxon>Eukaryota</taxon>
        <taxon>Fungi</taxon>
        <taxon>Dikarya</taxon>
        <taxon>Ascomycota</taxon>
        <taxon>Pezizomycotina</taxon>
        <taxon>Leotiomycetes</taxon>
        <taxon>Helotiales</taxon>
        <taxon>Hyaloscyphaceae</taxon>
        <taxon>Hyaloscypha</taxon>
        <taxon>Hyaloscypha variabilis</taxon>
    </lineage>
</organism>
<accession>A0A2J6RNF8</accession>
<gene>
    <name evidence="1" type="ORF">L207DRAFT_490055</name>
</gene>
<proteinExistence type="predicted"/>
<dbReference type="STRING" id="1149755.A0A2J6RNF8"/>
<name>A0A2J6RNF8_HYAVF</name>
<keyword evidence="2" id="KW-1185">Reference proteome</keyword>
<dbReference type="OrthoDB" id="265717at2759"/>
<evidence type="ECO:0000313" key="2">
    <source>
        <dbReference type="Proteomes" id="UP000235786"/>
    </source>
</evidence>
<reference evidence="1 2" key="1">
    <citation type="submission" date="2016-04" db="EMBL/GenBank/DDBJ databases">
        <title>A degradative enzymes factory behind the ericoid mycorrhizal symbiosis.</title>
        <authorList>
            <consortium name="DOE Joint Genome Institute"/>
            <person name="Martino E."/>
            <person name="Morin E."/>
            <person name="Grelet G."/>
            <person name="Kuo A."/>
            <person name="Kohler A."/>
            <person name="Daghino S."/>
            <person name="Barry K."/>
            <person name="Choi C."/>
            <person name="Cichocki N."/>
            <person name="Clum A."/>
            <person name="Copeland A."/>
            <person name="Hainaut M."/>
            <person name="Haridas S."/>
            <person name="Labutti K."/>
            <person name="Lindquist E."/>
            <person name="Lipzen A."/>
            <person name="Khouja H.-R."/>
            <person name="Murat C."/>
            <person name="Ohm R."/>
            <person name="Olson A."/>
            <person name="Spatafora J."/>
            <person name="Veneault-Fourrey C."/>
            <person name="Henrissat B."/>
            <person name="Grigoriev I."/>
            <person name="Martin F."/>
            <person name="Perotto S."/>
        </authorList>
    </citation>
    <scope>NUCLEOTIDE SEQUENCE [LARGE SCALE GENOMIC DNA]</scope>
    <source>
        <strain evidence="1 2">F</strain>
    </source>
</reference>
<protein>
    <submittedName>
        <fullName evidence="1">Uncharacterized protein</fullName>
    </submittedName>
</protein>